<proteinExistence type="predicted"/>
<dbReference type="EMBL" id="JAUJEA010000001">
    <property type="protein sequence ID" value="MDN5200357.1"/>
    <property type="molecule type" value="Genomic_DNA"/>
</dbReference>
<name>A0ABT8KJX6_9BACT</name>
<keyword evidence="3" id="KW-1185">Reference proteome</keyword>
<evidence type="ECO:0000313" key="2">
    <source>
        <dbReference type="EMBL" id="MDN5200357.1"/>
    </source>
</evidence>
<evidence type="ECO:0000313" key="3">
    <source>
        <dbReference type="Proteomes" id="UP001172082"/>
    </source>
</evidence>
<feature type="transmembrane region" description="Helical" evidence="1">
    <location>
        <begin position="24"/>
        <end position="42"/>
    </location>
</feature>
<evidence type="ECO:0000256" key="1">
    <source>
        <dbReference type="SAM" id="Phobius"/>
    </source>
</evidence>
<protein>
    <submittedName>
        <fullName evidence="2">Uncharacterized protein</fullName>
    </submittedName>
</protein>
<comment type="caution">
    <text evidence="2">The sequence shown here is derived from an EMBL/GenBank/DDBJ whole genome shotgun (WGS) entry which is preliminary data.</text>
</comment>
<accession>A0ABT8KJX6</accession>
<sequence length="148" mass="16958">MSKTIDKNHFERSVFTLALNKLKLLRALLAIGFIFLYLGGLLKPIAPLIEYYANQDYIAEFLCINKDEPITVCNGQCYLANKLKDSQQEENQEALPGVKMEDYPIGIRFNIEVEELRCHYIQGASTPSSNLYHYLYSKAIFHPPVPQI</sequence>
<dbReference type="RefSeq" id="WP_346750382.1">
    <property type="nucleotide sequence ID" value="NZ_JAUJEA010000001.1"/>
</dbReference>
<organism evidence="2 3">
    <name type="scientific">Splendidivirga corallicola</name>
    <dbReference type="NCBI Taxonomy" id="3051826"/>
    <lineage>
        <taxon>Bacteria</taxon>
        <taxon>Pseudomonadati</taxon>
        <taxon>Bacteroidota</taxon>
        <taxon>Cytophagia</taxon>
        <taxon>Cytophagales</taxon>
        <taxon>Splendidivirgaceae</taxon>
        <taxon>Splendidivirga</taxon>
    </lineage>
</organism>
<dbReference type="Proteomes" id="UP001172082">
    <property type="component" value="Unassembled WGS sequence"/>
</dbReference>
<keyword evidence="1" id="KW-0812">Transmembrane</keyword>
<keyword evidence="1" id="KW-0472">Membrane</keyword>
<reference evidence="2" key="1">
    <citation type="submission" date="2023-06" db="EMBL/GenBank/DDBJ databases">
        <title>Genomic of Parafulvivirga corallium.</title>
        <authorList>
            <person name="Wang G."/>
        </authorList>
    </citation>
    <scope>NUCLEOTIDE SEQUENCE</scope>
    <source>
        <strain evidence="2">BMA10</strain>
    </source>
</reference>
<keyword evidence="1" id="KW-1133">Transmembrane helix</keyword>
<gene>
    <name evidence="2" type="ORF">QQ008_03270</name>
</gene>